<dbReference type="Proteomes" id="UP000285060">
    <property type="component" value="Unassembled WGS sequence"/>
</dbReference>
<dbReference type="Gene3D" id="3.40.50.300">
    <property type="entry name" value="P-loop containing nucleotide triphosphate hydrolases"/>
    <property type="match status" value="1"/>
</dbReference>
<comment type="caution">
    <text evidence="2">The sequence shown here is derived from an EMBL/GenBank/DDBJ whole genome shotgun (WGS) entry which is preliminary data.</text>
</comment>
<accession>A0A418B1X1</accession>
<reference evidence="2 3" key="1">
    <citation type="submission" date="2018-08" db="EMBL/GenBank/DDBJ databases">
        <title>Aphanomyces genome sequencing and annotation.</title>
        <authorList>
            <person name="Minardi D."/>
            <person name="Oidtmann B."/>
            <person name="Van Der Giezen M."/>
            <person name="Studholme D.J."/>
        </authorList>
    </citation>
    <scope>NUCLEOTIDE SEQUENCE [LARGE SCALE GENOMIC DNA]</scope>
    <source>
        <strain evidence="2 3">NJM0002</strain>
    </source>
</reference>
<dbReference type="SUPFAM" id="SSF52540">
    <property type="entry name" value="P-loop containing nucleoside triphosphate hydrolases"/>
    <property type="match status" value="1"/>
</dbReference>
<dbReference type="InterPro" id="IPR015947">
    <property type="entry name" value="PUA-like_sf"/>
</dbReference>
<dbReference type="InterPro" id="IPR003111">
    <property type="entry name" value="Lon_prtase_N"/>
</dbReference>
<dbReference type="PANTHER" id="PTHR43718">
    <property type="entry name" value="LON PROTEASE"/>
    <property type="match status" value="1"/>
</dbReference>
<evidence type="ECO:0000313" key="2">
    <source>
        <dbReference type="EMBL" id="RHY32031.1"/>
    </source>
</evidence>
<dbReference type="InterPro" id="IPR027065">
    <property type="entry name" value="Lon_Prtase"/>
</dbReference>
<dbReference type="InterPro" id="IPR046336">
    <property type="entry name" value="Lon_prtase_N_sf"/>
</dbReference>
<dbReference type="PANTHER" id="PTHR43718:SF2">
    <property type="entry name" value="LON PROTEASE HOMOLOG, MITOCHONDRIAL"/>
    <property type="match status" value="1"/>
</dbReference>
<dbReference type="AlphaFoldDB" id="A0A418B1X1"/>
<sequence>MHAASSHSCDVHVGSGKTSLCNEFAANGFRILDENFLDMPAHSLHPQSLFMETKWVCSWFDRVLQLSQKPHAERQVYFADRSPFSAVFYAAHGNLLEPVIRSQMDEVSKFAEIEFVTLHINVERELLWRRIQRRLQDEPERIRYMEHKRSKMEDCLAFYNVFPWDLHVVNDTRSLPLLADQIVSMVARQSNTMRLYLENLVHSKDCGMDTDSDCDSETTLSCDESPLKAKLTSVEDFTPIPMCLELLPQHYDEDDDEIPASKSIATFGEGEKAPMVPHVLVIPTHKRPLFPGVVLPMTITNPDVTKALAALRESGQKYVGVFLKKQGGKIGAASKDEMGFTGMESQKDEDLVTDLSGIHHVGSYARIDNLINFENNSAAQLLLVGQRRITIDDVHDSGTIPLRVTISPVENPAFDKSNQMIKAYSNEIVATLREIVKMNPLFKEHMQYYSQRIDIHNPYILADFAASVRRALGRCCMLTSRCQVTTGDGEELQSVLEELDCENRLKKALELLTKEMELSRVQQSIKEQVEEKRQYLLMEQLKTIKKELGLEKDDKEAMLTKFRQRLDNFKIPPNPDTP</sequence>
<dbReference type="EMBL" id="QUSY01000166">
    <property type="protein sequence ID" value="RHY32031.1"/>
    <property type="molecule type" value="Genomic_DNA"/>
</dbReference>
<evidence type="ECO:0000313" key="3">
    <source>
        <dbReference type="Proteomes" id="UP000285060"/>
    </source>
</evidence>
<dbReference type="Gene3D" id="1.20.58.1480">
    <property type="match status" value="1"/>
</dbReference>
<dbReference type="VEuPathDB" id="FungiDB:H310_03832"/>
<dbReference type="GO" id="GO:0005759">
    <property type="term" value="C:mitochondrial matrix"/>
    <property type="evidence" value="ECO:0007669"/>
    <property type="project" value="TreeGrafter"/>
</dbReference>
<dbReference type="Pfam" id="PF02190">
    <property type="entry name" value="LON_substr_bdg"/>
    <property type="match status" value="1"/>
</dbReference>
<dbReference type="InterPro" id="IPR027417">
    <property type="entry name" value="P-loop_NTPase"/>
</dbReference>
<proteinExistence type="predicted"/>
<dbReference type="SUPFAM" id="SSF88697">
    <property type="entry name" value="PUA domain-like"/>
    <property type="match status" value="1"/>
</dbReference>
<dbReference type="GO" id="GO:0006515">
    <property type="term" value="P:protein quality control for misfolded or incompletely synthesized proteins"/>
    <property type="evidence" value="ECO:0007669"/>
    <property type="project" value="TreeGrafter"/>
</dbReference>
<dbReference type="PROSITE" id="PS51787">
    <property type="entry name" value="LON_N"/>
    <property type="match status" value="1"/>
</dbReference>
<dbReference type="GO" id="GO:0004176">
    <property type="term" value="F:ATP-dependent peptidase activity"/>
    <property type="evidence" value="ECO:0007669"/>
    <property type="project" value="InterPro"/>
</dbReference>
<protein>
    <recommendedName>
        <fullName evidence="1">Lon N-terminal domain-containing protein</fullName>
    </recommendedName>
</protein>
<dbReference type="Gene3D" id="2.30.130.40">
    <property type="entry name" value="LON domain-like"/>
    <property type="match status" value="1"/>
</dbReference>
<dbReference type="GO" id="GO:0004252">
    <property type="term" value="F:serine-type endopeptidase activity"/>
    <property type="evidence" value="ECO:0007669"/>
    <property type="project" value="InterPro"/>
</dbReference>
<gene>
    <name evidence="2" type="ORF">DYB32_002941</name>
</gene>
<name>A0A418B1X1_9STRA</name>
<dbReference type="GO" id="GO:0051131">
    <property type="term" value="P:chaperone-mediated protein complex assembly"/>
    <property type="evidence" value="ECO:0007669"/>
    <property type="project" value="TreeGrafter"/>
</dbReference>
<evidence type="ECO:0000259" key="1">
    <source>
        <dbReference type="PROSITE" id="PS51787"/>
    </source>
</evidence>
<dbReference type="GO" id="GO:0007005">
    <property type="term" value="P:mitochondrion organization"/>
    <property type="evidence" value="ECO:0007669"/>
    <property type="project" value="TreeGrafter"/>
</dbReference>
<keyword evidence="3" id="KW-1185">Reference proteome</keyword>
<dbReference type="GO" id="GO:0003697">
    <property type="term" value="F:single-stranded DNA binding"/>
    <property type="evidence" value="ECO:0007669"/>
    <property type="project" value="TreeGrafter"/>
</dbReference>
<organism evidence="2 3">
    <name type="scientific">Aphanomyces invadans</name>
    <dbReference type="NCBI Taxonomy" id="157072"/>
    <lineage>
        <taxon>Eukaryota</taxon>
        <taxon>Sar</taxon>
        <taxon>Stramenopiles</taxon>
        <taxon>Oomycota</taxon>
        <taxon>Saprolegniomycetes</taxon>
        <taxon>Saprolegniales</taxon>
        <taxon>Verrucalvaceae</taxon>
        <taxon>Aphanomyces</taxon>
    </lineage>
</organism>
<dbReference type="SMART" id="SM00464">
    <property type="entry name" value="LON"/>
    <property type="match status" value="1"/>
</dbReference>
<feature type="non-terminal residue" evidence="2">
    <location>
        <position position="578"/>
    </location>
</feature>
<dbReference type="GO" id="GO:0005524">
    <property type="term" value="F:ATP binding"/>
    <property type="evidence" value="ECO:0007669"/>
    <property type="project" value="InterPro"/>
</dbReference>
<feature type="domain" description="Lon N-terminal" evidence="1">
    <location>
        <begin position="279"/>
        <end position="516"/>
    </location>
</feature>